<dbReference type="PANTHER" id="PTHR15032:SF4">
    <property type="entry name" value="N-ACYL-PHOSPHATIDYLETHANOLAMINE-HYDROLYZING PHOSPHOLIPASE D"/>
    <property type="match status" value="1"/>
</dbReference>
<dbReference type="AlphaFoldDB" id="E0IDI6"/>
<proteinExistence type="predicted"/>
<dbReference type="Gene3D" id="3.60.15.10">
    <property type="entry name" value="Ribonuclease Z/Hydroxyacylglutathione hydrolase-like"/>
    <property type="match status" value="1"/>
</dbReference>
<dbReference type="InterPro" id="IPR001279">
    <property type="entry name" value="Metallo-B-lactamas"/>
</dbReference>
<evidence type="ECO:0000256" key="3">
    <source>
        <dbReference type="ARBA" id="ARBA00048505"/>
    </source>
</evidence>
<name>E0IDI6_9BACL</name>
<dbReference type="GO" id="GO:0005737">
    <property type="term" value="C:cytoplasm"/>
    <property type="evidence" value="ECO:0007669"/>
    <property type="project" value="TreeGrafter"/>
</dbReference>
<protein>
    <submittedName>
        <fullName evidence="5">Outer membrane protein RomA</fullName>
    </submittedName>
</protein>
<feature type="domain" description="Metallo-beta-lactamase" evidence="4">
    <location>
        <begin position="77"/>
        <end position="273"/>
    </location>
</feature>
<dbReference type="RefSeq" id="WP_006039676.1">
    <property type="nucleotide sequence ID" value="NZ_AEDD01000010.1"/>
</dbReference>
<dbReference type="InterPro" id="IPR036866">
    <property type="entry name" value="RibonucZ/Hydroxyglut_hydro"/>
</dbReference>
<dbReference type="Pfam" id="PF12706">
    <property type="entry name" value="Lactamase_B_2"/>
    <property type="match status" value="1"/>
</dbReference>
<sequence>MSVKSVKYVNQQPTSMSTSVQSMLAMIRDYARMRTQLRPQQQVPIVPISLSASPDERVTRVAWFGHSASLLEIEGKRILLDPMLGPASSPFPIFNSKRYSGGLPVKAEAIGQVDAIFLSHNHFDHMDRGSIKKLESRVGHFHVPSGVGRYLQQWGIEESRISEHGWWDEFEFKGLKIACTPARHFSGRGLTDRDRSLWCSWVFKGQSASVFFSGDSGYAPHFKDIGDKYGPFDLTLMECGQYDERWSAIHMMPEETVQAHRDVRGDVLVPIHWGAFTLALHAWTDPVERAVAAAVQHGVTIATPRIGEFVAVSEDKTQIPAAAWWR</sequence>
<dbReference type="OrthoDB" id="9805728at2"/>
<dbReference type="STRING" id="717606.PaecuDRAFT_3690"/>
<dbReference type="eggNOG" id="COG2220">
    <property type="taxonomic scope" value="Bacteria"/>
</dbReference>
<organism evidence="5 6">
    <name type="scientific">Paenibacillus curdlanolyticus YK9</name>
    <dbReference type="NCBI Taxonomy" id="717606"/>
    <lineage>
        <taxon>Bacteria</taxon>
        <taxon>Bacillati</taxon>
        <taxon>Bacillota</taxon>
        <taxon>Bacilli</taxon>
        <taxon>Bacillales</taxon>
        <taxon>Paenibacillaceae</taxon>
        <taxon>Paenibacillus</taxon>
    </lineage>
</organism>
<evidence type="ECO:0000259" key="4">
    <source>
        <dbReference type="Pfam" id="PF12706"/>
    </source>
</evidence>
<gene>
    <name evidence="5" type="ORF">PaecuDRAFT_3690</name>
</gene>
<evidence type="ECO:0000256" key="2">
    <source>
        <dbReference type="ARBA" id="ARBA00034301"/>
    </source>
</evidence>
<dbReference type="SUPFAM" id="SSF56281">
    <property type="entry name" value="Metallo-hydrolase/oxidoreductase"/>
    <property type="match status" value="1"/>
</dbReference>
<dbReference type="PANTHER" id="PTHR15032">
    <property type="entry name" value="N-ACYL-PHOSPHATIDYLETHANOLAMINE-HYDROLYZING PHOSPHOLIPASE D"/>
    <property type="match status" value="1"/>
</dbReference>
<comment type="function">
    <text evidence="2">Counteracts the endogenous Pycsar antiviral defense system. Phosphodiesterase that enables metal-dependent hydrolysis of host cyclic nucleotide Pycsar defense signals such as cCMP and cUMP.</text>
</comment>
<reference evidence="5 6" key="1">
    <citation type="submission" date="2010-07" db="EMBL/GenBank/DDBJ databases">
        <title>The draft genome of Paenibacillus curdlanolyticus YK9.</title>
        <authorList>
            <consortium name="US DOE Joint Genome Institute (JGI-PGF)"/>
            <person name="Lucas S."/>
            <person name="Copeland A."/>
            <person name="Lapidus A."/>
            <person name="Cheng J.-F."/>
            <person name="Bruce D."/>
            <person name="Goodwin L."/>
            <person name="Pitluck S."/>
            <person name="Land M.L."/>
            <person name="Hauser L."/>
            <person name="Chang Y.-J."/>
            <person name="Jeffries C."/>
            <person name="Anderson I.J."/>
            <person name="Johnson E."/>
            <person name="Loganathan U."/>
            <person name="Mulhopadhyay B."/>
            <person name="Kyrpides N."/>
            <person name="Woyke T.J."/>
        </authorList>
    </citation>
    <scope>NUCLEOTIDE SEQUENCE [LARGE SCALE GENOMIC DNA]</scope>
    <source>
        <strain evidence="5 6">YK9</strain>
    </source>
</reference>
<keyword evidence="6" id="KW-1185">Reference proteome</keyword>
<dbReference type="Proteomes" id="UP000005387">
    <property type="component" value="Unassembled WGS sequence"/>
</dbReference>
<evidence type="ECO:0000313" key="6">
    <source>
        <dbReference type="Proteomes" id="UP000005387"/>
    </source>
</evidence>
<comment type="catalytic activity">
    <reaction evidence="1">
        <text>3',5'-cyclic CMP + H2O = CMP + H(+)</text>
        <dbReference type="Rhea" id="RHEA:72675"/>
        <dbReference type="ChEBI" id="CHEBI:15377"/>
        <dbReference type="ChEBI" id="CHEBI:15378"/>
        <dbReference type="ChEBI" id="CHEBI:58003"/>
        <dbReference type="ChEBI" id="CHEBI:60377"/>
    </reaction>
    <physiologicalReaction direction="left-to-right" evidence="1">
        <dbReference type="Rhea" id="RHEA:72676"/>
    </physiologicalReaction>
</comment>
<accession>E0IDI6</accession>
<dbReference type="EMBL" id="AEDD01000010">
    <property type="protein sequence ID" value="EFM09641.1"/>
    <property type="molecule type" value="Genomic_DNA"/>
</dbReference>
<evidence type="ECO:0000313" key="5">
    <source>
        <dbReference type="EMBL" id="EFM09641.1"/>
    </source>
</evidence>
<evidence type="ECO:0000256" key="1">
    <source>
        <dbReference type="ARBA" id="ARBA00034221"/>
    </source>
</evidence>
<comment type="catalytic activity">
    <reaction evidence="3">
        <text>3',5'-cyclic UMP + H2O = UMP + H(+)</text>
        <dbReference type="Rhea" id="RHEA:70575"/>
        <dbReference type="ChEBI" id="CHEBI:15377"/>
        <dbReference type="ChEBI" id="CHEBI:15378"/>
        <dbReference type="ChEBI" id="CHEBI:57865"/>
        <dbReference type="ChEBI" id="CHEBI:184387"/>
    </reaction>
    <physiologicalReaction direction="left-to-right" evidence="3">
        <dbReference type="Rhea" id="RHEA:70576"/>
    </physiologicalReaction>
</comment>